<dbReference type="OrthoDB" id="1938655at2759"/>
<protein>
    <submittedName>
        <fullName evidence="1">ARM-repeat/Tetratricopeptide repeat (TPR)-like protein</fullName>
    </submittedName>
</protein>
<dbReference type="PANTHER" id="PTHR46578">
    <property type="entry name" value="ARM-REPEAT/TETRATRICOPEPTIDE REPEAT (TPR)-LIKE PROTEIN"/>
    <property type="match status" value="1"/>
</dbReference>
<keyword evidence="2" id="KW-1185">Reference proteome</keyword>
<proteinExistence type="predicted"/>
<reference evidence="1 2" key="1">
    <citation type="submission" date="2020-06" db="EMBL/GenBank/DDBJ databases">
        <title>Transcriptomic and genomic resources for Thalictrum thalictroides and T. hernandezii: Facilitating candidate gene discovery in an emerging model plant lineage.</title>
        <authorList>
            <person name="Arias T."/>
            <person name="Riano-Pachon D.M."/>
            <person name="Di Stilio V.S."/>
        </authorList>
    </citation>
    <scope>NUCLEOTIDE SEQUENCE [LARGE SCALE GENOMIC DNA]</scope>
    <source>
        <strain evidence="2">cv. WT478/WT964</strain>
        <tissue evidence="1">Leaves</tissue>
    </source>
</reference>
<sequence>MLKLPLVIQLKLLVFQIHNKSLWRRSQAYDMKGLAKESLMDCLMFVNGCVTSKKKKMKQDKVPYYVARMSSKQVNATWLFAKVEIKYSNEDKEQLHEIDGGD</sequence>
<dbReference type="EMBL" id="JABWDY010011568">
    <property type="protein sequence ID" value="KAF5199689.1"/>
    <property type="molecule type" value="Genomic_DNA"/>
</dbReference>
<dbReference type="Proteomes" id="UP000554482">
    <property type="component" value="Unassembled WGS sequence"/>
</dbReference>
<gene>
    <name evidence="1" type="ORF">FRX31_010724</name>
</gene>
<evidence type="ECO:0000313" key="2">
    <source>
        <dbReference type="Proteomes" id="UP000554482"/>
    </source>
</evidence>
<comment type="caution">
    <text evidence="1">The sequence shown here is derived from an EMBL/GenBank/DDBJ whole genome shotgun (WGS) entry which is preliminary data.</text>
</comment>
<dbReference type="PANTHER" id="PTHR46578:SF1">
    <property type="entry name" value="ARM-REPEAT_TETRATRICOPEPTIDE REPEAT (TPR)-LIKE PROTEIN"/>
    <property type="match status" value="1"/>
</dbReference>
<dbReference type="AlphaFoldDB" id="A0A7J6WQP1"/>
<name>A0A7J6WQP1_THATH</name>
<organism evidence="1 2">
    <name type="scientific">Thalictrum thalictroides</name>
    <name type="common">Rue-anemone</name>
    <name type="synonym">Anemone thalictroides</name>
    <dbReference type="NCBI Taxonomy" id="46969"/>
    <lineage>
        <taxon>Eukaryota</taxon>
        <taxon>Viridiplantae</taxon>
        <taxon>Streptophyta</taxon>
        <taxon>Embryophyta</taxon>
        <taxon>Tracheophyta</taxon>
        <taxon>Spermatophyta</taxon>
        <taxon>Magnoliopsida</taxon>
        <taxon>Ranunculales</taxon>
        <taxon>Ranunculaceae</taxon>
        <taxon>Thalictroideae</taxon>
        <taxon>Thalictrum</taxon>
    </lineage>
</organism>
<evidence type="ECO:0000313" key="1">
    <source>
        <dbReference type="EMBL" id="KAF5199689.1"/>
    </source>
</evidence>
<accession>A0A7J6WQP1</accession>